<evidence type="ECO:0000313" key="3">
    <source>
        <dbReference type="EMBL" id="PRQ46381.1"/>
    </source>
</evidence>
<dbReference type="GO" id="GO:0008270">
    <property type="term" value="F:zinc ion binding"/>
    <property type="evidence" value="ECO:0007669"/>
    <property type="project" value="UniProtKB-KW"/>
</dbReference>
<proteinExistence type="predicted"/>
<dbReference type="GO" id="GO:0006511">
    <property type="term" value="P:ubiquitin-dependent protein catabolic process"/>
    <property type="evidence" value="ECO:0007669"/>
    <property type="project" value="TreeGrafter"/>
</dbReference>
<reference evidence="3 4" key="1">
    <citation type="journal article" date="2018" name="Nat. Genet.">
        <title>The Rosa genome provides new insights in the design of modern roses.</title>
        <authorList>
            <person name="Bendahmane M."/>
        </authorList>
    </citation>
    <scope>NUCLEOTIDE SEQUENCE [LARGE SCALE GENOMIC DNA]</scope>
    <source>
        <strain evidence="4">cv. Old Blush</strain>
    </source>
</reference>
<dbReference type="PANTHER" id="PTHR22765:SF411">
    <property type="entry name" value="OS02G0248440 PROTEIN"/>
    <property type="match status" value="1"/>
</dbReference>
<dbReference type="PROSITE" id="PS50089">
    <property type="entry name" value="ZF_RING_2"/>
    <property type="match status" value="1"/>
</dbReference>
<accession>A0A2P6RJ09</accession>
<comment type="caution">
    <text evidence="3">The sequence shown here is derived from an EMBL/GenBank/DDBJ whole genome shotgun (WGS) entry which is preliminary data.</text>
</comment>
<keyword evidence="1" id="KW-0479">Metal-binding</keyword>
<dbReference type="Gene3D" id="3.30.40.10">
    <property type="entry name" value="Zinc/RING finger domain, C3HC4 (zinc finger)"/>
    <property type="match status" value="1"/>
</dbReference>
<dbReference type="SMART" id="SM00184">
    <property type="entry name" value="RING"/>
    <property type="match status" value="1"/>
</dbReference>
<keyword evidence="1" id="KW-0862">Zinc</keyword>
<organism evidence="3 4">
    <name type="scientific">Rosa chinensis</name>
    <name type="common">China rose</name>
    <dbReference type="NCBI Taxonomy" id="74649"/>
    <lineage>
        <taxon>Eukaryota</taxon>
        <taxon>Viridiplantae</taxon>
        <taxon>Streptophyta</taxon>
        <taxon>Embryophyta</taxon>
        <taxon>Tracheophyta</taxon>
        <taxon>Spermatophyta</taxon>
        <taxon>Magnoliopsida</taxon>
        <taxon>eudicotyledons</taxon>
        <taxon>Gunneridae</taxon>
        <taxon>Pentapetalae</taxon>
        <taxon>rosids</taxon>
        <taxon>fabids</taxon>
        <taxon>Rosales</taxon>
        <taxon>Rosaceae</taxon>
        <taxon>Rosoideae</taxon>
        <taxon>Rosoideae incertae sedis</taxon>
        <taxon>Rosa</taxon>
    </lineage>
</organism>
<keyword evidence="1" id="KW-0863">Zinc-finger</keyword>
<name>A0A2P6RJ09_ROSCH</name>
<dbReference type="EMBL" id="PDCK01000040">
    <property type="protein sequence ID" value="PRQ46381.1"/>
    <property type="molecule type" value="Genomic_DNA"/>
</dbReference>
<keyword evidence="4" id="KW-1185">Reference proteome</keyword>
<protein>
    <submittedName>
        <fullName evidence="3">Putative transcription factor C2H2 family</fullName>
    </submittedName>
</protein>
<dbReference type="GO" id="GO:0061630">
    <property type="term" value="F:ubiquitin protein ligase activity"/>
    <property type="evidence" value="ECO:0007669"/>
    <property type="project" value="TreeGrafter"/>
</dbReference>
<dbReference type="AlphaFoldDB" id="A0A2P6RJ09"/>
<dbReference type="SUPFAM" id="SSF57850">
    <property type="entry name" value="RING/U-box"/>
    <property type="match status" value="1"/>
</dbReference>
<gene>
    <name evidence="3" type="ORF">RchiOBHm_Chr2g0088491</name>
</gene>
<dbReference type="Gramene" id="PRQ46381">
    <property type="protein sequence ID" value="PRQ46381"/>
    <property type="gene ID" value="RchiOBHm_Chr2g0088491"/>
</dbReference>
<evidence type="ECO:0000259" key="2">
    <source>
        <dbReference type="PROSITE" id="PS50089"/>
    </source>
</evidence>
<dbReference type="InterPro" id="IPR013083">
    <property type="entry name" value="Znf_RING/FYVE/PHD"/>
</dbReference>
<sequence>MMMRLRSNFQCTRKPNTLLHQRDTLKKFGRSPTQQRSFQSVLPSSTTSILLVLCNQASSGLMIVNFINTHFPPEDKIHLPKIVATIIDLVQKFIPLVPNGFIHVQRIEGVEIVHHVDDEVTKAKIHNHFEATKRGTCAICLDDFEVGRNTSRLPCLHVFHGPCIQCIVEWLDIDHHCPLCRYPLAPELVPWFSA</sequence>
<dbReference type="InterPro" id="IPR051826">
    <property type="entry name" value="E3_ubiquitin-ligase_domain"/>
</dbReference>
<feature type="domain" description="RING-type" evidence="2">
    <location>
        <begin position="137"/>
        <end position="181"/>
    </location>
</feature>
<evidence type="ECO:0000313" key="4">
    <source>
        <dbReference type="Proteomes" id="UP000238479"/>
    </source>
</evidence>
<dbReference type="Proteomes" id="UP000238479">
    <property type="component" value="Chromosome 2"/>
</dbReference>
<dbReference type="Pfam" id="PF13639">
    <property type="entry name" value="zf-RING_2"/>
    <property type="match status" value="1"/>
</dbReference>
<dbReference type="PANTHER" id="PTHR22765">
    <property type="entry name" value="RING FINGER AND PROTEASE ASSOCIATED DOMAIN-CONTAINING"/>
    <property type="match status" value="1"/>
</dbReference>
<dbReference type="InterPro" id="IPR001841">
    <property type="entry name" value="Znf_RING"/>
</dbReference>
<evidence type="ECO:0000256" key="1">
    <source>
        <dbReference type="PROSITE-ProRule" id="PRU00175"/>
    </source>
</evidence>